<reference evidence="1" key="1">
    <citation type="submission" date="2021-01" db="EMBL/GenBank/DDBJ databases">
        <authorList>
            <person name="Corre E."/>
            <person name="Pelletier E."/>
            <person name="Niang G."/>
            <person name="Scheremetjew M."/>
            <person name="Finn R."/>
            <person name="Kale V."/>
            <person name="Holt S."/>
            <person name="Cochrane G."/>
            <person name="Meng A."/>
            <person name="Brown T."/>
            <person name="Cohen L."/>
        </authorList>
    </citation>
    <scope>NUCLEOTIDE SEQUENCE</scope>
    <source>
        <strain evidence="1">CCMP1594</strain>
    </source>
</reference>
<evidence type="ECO:0000313" key="1">
    <source>
        <dbReference type="EMBL" id="CAE0831718.1"/>
    </source>
</evidence>
<gene>
    <name evidence="1" type="ORF">EGYM00163_LOCUS43000</name>
</gene>
<dbReference type="AlphaFoldDB" id="A0A7S4LIL0"/>
<organism evidence="1">
    <name type="scientific">Eutreptiella gymnastica</name>
    <dbReference type="NCBI Taxonomy" id="73025"/>
    <lineage>
        <taxon>Eukaryota</taxon>
        <taxon>Discoba</taxon>
        <taxon>Euglenozoa</taxon>
        <taxon>Euglenida</taxon>
        <taxon>Spirocuta</taxon>
        <taxon>Euglenophyceae</taxon>
        <taxon>Eutreptiales</taxon>
        <taxon>Eutreptiaceae</taxon>
        <taxon>Eutreptiella</taxon>
    </lineage>
</organism>
<accession>A0A7S4LIL0</accession>
<name>A0A7S4LIL0_9EUGL</name>
<sequence>MGAACLLIQERTVSKFPCPKCCPHNGEGDDGWGACDMYQMGAWSEIFVASHFMNLFSVGFSHSAISIWAFIGSGTGKFLKDGNFHRKCFRECLWAGFGHD</sequence>
<dbReference type="EMBL" id="HBJA01124972">
    <property type="protein sequence ID" value="CAE0831718.1"/>
    <property type="molecule type" value="Transcribed_RNA"/>
</dbReference>
<proteinExistence type="predicted"/>
<protein>
    <submittedName>
        <fullName evidence="1">Uncharacterized protein</fullName>
    </submittedName>
</protein>